<feature type="chain" id="PRO_5020960690" evidence="1">
    <location>
        <begin position="24"/>
        <end position="281"/>
    </location>
</feature>
<evidence type="ECO:0000256" key="1">
    <source>
        <dbReference type="SAM" id="SignalP"/>
    </source>
</evidence>
<keyword evidence="1" id="KW-0732">Signal</keyword>
<protein>
    <submittedName>
        <fullName evidence="2">DUF2911 domain-containing protein</fullName>
    </submittedName>
</protein>
<dbReference type="Proteomes" id="UP000309488">
    <property type="component" value="Unassembled WGS sequence"/>
</dbReference>
<proteinExistence type="predicted"/>
<dbReference type="OrthoDB" id="195456at2"/>
<reference evidence="2 3" key="1">
    <citation type="submission" date="2019-04" db="EMBL/GenBank/DDBJ databases">
        <title>Pedobacter sp. RP-3-22 sp. nov., isolated from Arctic soil.</title>
        <authorList>
            <person name="Dahal R.H."/>
            <person name="Kim D.-U."/>
        </authorList>
    </citation>
    <scope>NUCLEOTIDE SEQUENCE [LARGE SCALE GENOMIC DNA]</scope>
    <source>
        <strain evidence="2 3">RP-3-22</strain>
    </source>
</reference>
<evidence type="ECO:0000313" key="2">
    <source>
        <dbReference type="EMBL" id="TKC12944.1"/>
    </source>
</evidence>
<name>A0A4U1CVJ5_9SPHI</name>
<accession>A0A4U1CVJ5</accession>
<organism evidence="2 3">
    <name type="scientific">Pedobacter polaris</name>
    <dbReference type="NCBI Taxonomy" id="2571273"/>
    <lineage>
        <taxon>Bacteria</taxon>
        <taxon>Pseudomonadati</taxon>
        <taxon>Bacteroidota</taxon>
        <taxon>Sphingobacteriia</taxon>
        <taxon>Sphingobacteriales</taxon>
        <taxon>Sphingobacteriaceae</taxon>
        <taxon>Pedobacter</taxon>
    </lineage>
</organism>
<dbReference type="RefSeq" id="WP_136839067.1">
    <property type="nucleotide sequence ID" value="NZ_SWBR01000001.1"/>
</dbReference>
<dbReference type="AlphaFoldDB" id="A0A4U1CVJ5"/>
<feature type="signal peptide" evidence="1">
    <location>
        <begin position="1"/>
        <end position="23"/>
    </location>
</feature>
<gene>
    <name evidence="2" type="ORF">FA048_04820</name>
</gene>
<sequence>MKFTTKTVLLLLIALGINNSLSAQLKLPAPSSTQTIIQEFGLGKITLVYARPNVKGRKMFGGMEPMDKVWRTGANATTMITFTEPVKIEGQDLPAGEYGLFSIPNAKEWTIIFSKNAKQWGAYTYNQNDDVLRVKVKPKATKDVTETFTMQFVNVTESKAQLHLAWENTAVTVNLTTDVDTKAMANIAEAMKGEKKPYMQSAIYYFTNGKDLKTALGWMVEADKAEPKMPWTKLWLGKMQLKSGDKVGAAESAKAGIELATTMKNDEYIRLNTQLLAEAKK</sequence>
<dbReference type="Pfam" id="PF11138">
    <property type="entry name" value="DUF2911"/>
    <property type="match status" value="1"/>
</dbReference>
<keyword evidence="3" id="KW-1185">Reference proteome</keyword>
<comment type="caution">
    <text evidence="2">The sequence shown here is derived from an EMBL/GenBank/DDBJ whole genome shotgun (WGS) entry which is preliminary data.</text>
</comment>
<evidence type="ECO:0000313" key="3">
    <source>
        <dbReference type="Proteomes" id="UP000309488"/>
    </source>
</evidence>
<dbReference type="EMBL" id="SWBR01000001">
    <property type="protein sequence ID" value="TKC12944.1"/>
    <property type="molecule type" value="Genomic_DNA"/>
</dbReference>
<dbReference type="InterPro" id="IPR021314">
    <property type="entry name" value="DUF2911"/>
</dbReference>